<protein>
    <submittedName>
        <fullName evidence="2">Uncharacterized protein</fullName>
    </submittedName>
</protein>
<feature type="coiled-coil region" evidence="1">
    <location>
        <begin position="211"/>
        <end position="252"/>
    </location>
</feature>
<dbReference type="Proteomes" id="UP000273643">
    <property type="component" value="Unassembled WGS sequence"/>
</dbReference>
<dbReference type="RefSeq" id="WP_123637259.1">
    <property type="nucleotide sequence ID" value="NZ_RJUK01000001.1"/>
</dbReference>
<dbReference type="EMBL" id="RJUK01000001">
    <property type="protein sequence ID" value="ROQ20008.1"/>
    <property type="molecule type" value="Genomic_DNA"/>
</dbReference>
<accession>A0A3N1NXI5</accession>
<evidence type="ECO:0000313" key="3">
    <source>
        <dbReference type="Proteomes" id="UP000273643"/>
    </source>
</evidence>
<evidence type="ECO:0000313" key="2">
    <source>
        <dbReference type="EMBL" id="ROQ20008.1"/>
    </source>
</evidence>
<comment type="caution">
    <text evidence="2">The sequence shown here is derived from an EMBL/GenBank/DDBJ whole genome shotgun (WGS) entry which is preliminary data.</text>
</comment>
<dbReference type="AlphaFoldDB" id="A0A3N1NXI5"/>
<keyword evidence="1" id="KW-0175">Coiled coil</keyword>
<reference evidence="2 3" key="1">
    <citation type="submission" date="2018-11" db="EMBL/GenBank/DDBJ databases">
        <title>Genomic Encyclopedia of Type Strains, Phase IV (KMG-IV): sequencing the most valuable type-strain genomes for metagenomic binning, comparative biology and taxonomic classification.</title>
        <authorList>
            <person name="Goeker M."/>
        </authorList>
    </citation>
    <scope>NUCLEOTIDE SEQUENCE [LARGE SCALE GENOMIC DNA]</scope>
    <source>
        <strain evidence="2 3">DSM 16974</strain>
    </source>
</reference>
<dbReference type="OrthoDB" id="6189582at2"/>
<sequence>MAHSNSEHTEAVFFFSGDQVAREMLYTEFEAILDGFVPVPDYAGQTAKAAYLTINPQLQISALVFFVIAFDGRGMVDNRWNLPLQQLVEQASRGPDLGAGPIRLVCFSQCPVAWQQQYLWDPQMEPGRNSFVLLRKSVARNRLGLVKYEPEPEESKDEESIAPREAQKLRKALHEHYSQEMRDRLARMLKEQRLRITTLSNRHARKIDGLNQEHQQRLQAYRDKVRQLQEQNGELTQRLETLKENFDAQVQKIEGMREYFSHKLKAAHADENLQLQTLQENYEMELEARVQNATAELEERLGMREMELFYRHQQENNFKEEIARLRQENQSLLEQGGGQLLDRLDRAGISFVAFHAGVGQLTVPASEMAAYLDDPDTFAARAAGVVPALYKEWLAHSREPLCTARDDAGHRCGKAVAQVARPADFHPGESDRCAAHQLVVGQRLAQ</sequence>
<gene>
    <name evidence="2" type="ORF">EDC38_0601</name>
</gene>
<name>A0A3N1NXI5_9GAMM</name>
<evidence type="ECO:0000256" key="1">
    <source>
        <dbReference type="SAM" id="Coils"/>
    </source>
</evidence>
<organism evidence="2 3">
    <name type="scientific">Marinimicrobium koreense</name>
    <dbReference type="NCBI Taxonomy" id="306545"/>
    <lineage>
        <taxon>Bacteria</taxon>
        <taxon>Pseudomonadati</taxon>
        <taxon>Pseudomonadota</taxon>
        <taxon>Gammaproteobacteria</taxon>
        <taxon>Cellvibrionales</taxon>
        <taxon>Cellvibrionaceae</taxon>
        <taxon>Marinimicrobium</taxon>
    </lineage>
</organism>
<proteinExistence type="predicted"/>
<keyword evidence="3" id="KW-1185">Reference proteome</keyword>